<dbReference type="InterPro" id="IPR051553">
    <property type="entry name" value="Ran_GTPase-activating"/>
</dbReference>
<feature type="domain" description="EGF-like" evidence="3">
    <location>
        <begin position="691"/>
        <end position="730"/>
    </location>
</feature>
<dbReference type="EMBL" id="GG738855">
    <property type="protein sequence ID" value="EFC47275.1"/>
    <property type="molecule type" value="Genomic_DNA"/>
</dbReference>
<organism evidence="5">
    <name type="scientific">Naegleria gruberi</name>
    <name type="common">Amoeba</name>
    <dbReference type="NCBI Taxonomy" id="5762"/>
    <lineage>
        <taxon>Eukaryota</taxon>
        <taxon>Discoba</taxon>
        <taxon>Heterolobosea</taxon>
        <taxon>Tetramitia</taxon>
        <taxon>Eutetramitia</taxon>
        <taxon>Vahlkampfiidae</taxon>
        <taxon>Naegleria</taxon>
    </lineage>
</organism>
<dbReference type="SMART" id="SM00181">
    <property type="entry name" value="EGF"/>
    <property type="match status" value="3"/>
</dbReference>
<feature type="repeat" description="RCC1" evidence="2">
    <location>
        <begin position="168"/>
        <end position="218"/>
    </location>
</feature>
<accession>D2V7M5</accession>
<evidence type="ECO:0000256" key="1">
    <source>
        <dbReference type="PROSITE-ProRule" id="PRU00076"/>
    </source>
</evidence>
<proteinExistence type="predicted"/>
<evidence type="ECO:0000256" key="2">
    <source>
        <dbReference type="PROSITE-ProRule" id="PRU00235"/>
    </source>
</evidence>
<dbReference type="PROSITE" id="PS50012">
    <property type="entry name" value="RCC1_3"/>
    <property type="match status" value="2"/>
</dbReference>
<evidence type="ECO:0000313" key="5">
    <source>
        <dbReference type="Proteomes" id="UP000006671"/>
    </source>
</evidence>
<dbReference type="Gene3D" id="2.10.25.10">
    <property type="entry name" value="Laminin"/>
    <property type="match status" value="3"/>
</dbReference>
<feature type="disulfide bond" evidence="1">
    <location>
        <begin position="760"/>
        <end position="769"/>
    </location>
</feature>
<dbReference type="KEGG" id="ngr:NAEGRDRAFT_78916"/>
<sequence length="841" mass="90113">MGKLTPLVPISSTPMPSYGFVSEGVSNYGDERLVNQEIISLNCKYSCIAVTNQGLLFIKWHNETSWKLVELPSTFTNPSNYENVNLRISQAVIGVSLTEGSNIEETFLLLTDSGFVLSFGYCNSGLRGDSTSATDSLSSNSFYTFTTLSNISSIGVGPGIGYAINSTGQLHVWGNNQNGILGDPDPNLILSTPKHLEFNCFMKKLSFGESFCLYLCQDGRVFGNGQDAEGEISAAPGSIIYTPVEITSSLSATFNSDMIIDISTSEKTSLALTSTGKIATWGDDSQLAFGREGNGGYTIPATFSSLNIVKAFFVYNIGIAITNTNETYYWGSNSAGEACLGDLWFAAKPTVIPTLSDVSQTHVNEIYLRAACGMMLSTDGITSSNITYWGKCSSGLDGQYVDPTVAVSATTFDNSLFNNEILKKFALFRGTAVVNSISGNSYGWGEGRDYQLGDDSSHPVPLALSVNVTDIFSSNQFTILVKNDGGVYGLGTVSSSGAFGSSVQMLTTLTKLDTDYVTSDGSSVIQVKALEGISYLLTSSGKVYGAGSNANQLIINNSTTKFENFVRISGDDLPDNHRIRKIIVFPNSPLIFITYEGDAYYVYQGIHKFQLPNSNDSFVIHASSNYLNFYVITKKGNVYAMGTTNEFMEISQNPMVSSLNNMTLYATKESLGGVPYFISPETNLAILAISNGWTCNGTASTSDSVCNGHGACVDQDVCACKENYDGSYCEKFTCGGISNEDTTTVCSGTGSCTSFDTCVCKQGYSGANCEIPSCFGVASSNTGIVCSGRGQCMGLDKCSCMTGYFGSKCEYKACYFESISAGTGAILSIKNKLCRDINKYL</sequence>
<reference evidence="4 5" key="1">
    <citation type="journal article" date="2010" name="Cell">
        <title>The genome of Naegleria gruberi illuminates early eukaryotic versatility.</title>
        <authorList>
            <person name="Fritz-Laylin L.K."/>
            <person name="Prochnik S.E."/>
            <person name="Ginger M.L."/>
            <person name="Dacks J.B."/>
            <person name="Carpenter M.L."/>
            <person name="Field M.C."/>
            <person name="Kuo A."/>
            <person name="Paredez A."/>
            <person name="Chapman J."/>
            <person name="Pham J."/>
            <person name="Shu S."/>
            <person name="Neupane R."/>
            <person name="Cipriano M."/>
            <person name="Mancuso J."/>
            <person name="Tu H."/>
            <person name="Salamov A."/>
            <person name="Lindquist E."/>
            <person name="Shapiro H."/>
            <person name="Lucas S."/>
            <person name="Grigoriev I.V."/>
            <person name="Cande W.Z."/>
            <person name="Fulton C."/>
            <person name="Rokhsar D.S."/>
            <person name="Dawson S.C."/>
        </authorList>
    </citation>
    <scope>NUCLEOTIDE SEQUENCE [LARGE SCALE GENOMIC DNA]</scope>
    <source>
        <strain evidence="4 5">NEG-M</strain>
    </source>
</reference>
<feature type="repeat" description="RCC1" evidence="2">
    <location>
        <begin position="439"/>
        <end position="484"/>
    </location>
</feature>
<dbReference type="GeneID" id="8849450"/>
<feature type="domain" description="EGF-like" evidence="3">
    <location>
        <begin position="737"/>
        <end position="770"/>
    </location>
</feature>
<feature type="disulfide bond" evidence="1">
    <location>
        <begin position="720"/>
        <end position="729"/>
    </location>
</feature>
<protein>
    <submittedName>
        <fullName evidence="4">NBP family basal body protein</fullName>
    </submittedName>
</protein>
<evidence type="ECO:0000313" key="4">
    <source>
        <dbReference type="EMBL" id="EFC47275.1"/>
    </source>
</evidence>
<dbReference type="PROSITE" id="PS50026">
    <property type="entry name" value="EGF_3"/>
    <property type="match status" value="2"/>
</dbReference>
<dbReference type="eggNOG" id="KOG1426">
    <property type="taxonomic scope" value="Eukaryota"/>
</dbReference>
<dbReference type="InParanoid" id="D2V7M5"/>
<dbReference type="AlphaFoldDB" id="D2V7M5"/>
<dbReference type="Gene3D" id="2.130.10.30">
    <property type="entry name" value="Regulator of chromosome condensation 1/beta-lactamase-inhibitor protein II"/>
    <property type="match status" value="2"/>
</dbReference>
<dbReference type="InterPro" id="IPR009091">
    <property type="entry name" value="RCC1/BLIP-II"/>
</dbReference>
<dbReference type="SUPFAM" id="SSF50985">
    <property type="entry name" value="RCC1/BLIP-II"/>
    <property type="match status" value="2"/>
</dbReference>
<keyword evidence="1" id="KW-1015">Disulfide bond</keyword>
<dbReference type="OrthoDB" id="61110at2759"/>
<dbReference type="PANTHER" id="PTHR45982:SF1">
    <property type="entry name" value="REGULATOR OF CHROMOSOME CONDENSATION"/>
    <property type="match status" value="1"/>
</dbReference>
<dbReference type="InterPro" id="IPR000408">
    <property type="entry name" value="Reg_chr_condens"/>
</dbReference>
<dbReference type="eggNOG" id="KOG1225">
    <property type="taxonomic scope" value="Eukaryota"/>
</dbReference>
<dbReference type="InterPro" id="IPR000742">
    <property type="entry name" value="EGF"/>
</dbReference>
<dbReference type="PROSITE" id="PS00022">
    <property type="entry name" value="EGF_1"/>
    <property type="match status" value="3"/>
</dbReference>
<dbReference type="Proteomes" id="UP000006671">
    <property type="component" value="Unassembled WGS sequence"/>
</dbReference>
<evidence type="ECO:0000259" key="3">
    <source>
        <dbReference type="PROSITE" id="PS50026"/>
    </source>
</evidence>
<dbReference type="VEuPathDB" id="AmoebaDB:NAEGRDRAFT_78916"/>
<comment type="caution">
    <text evidence="1">Lacks conserved residue(s) required for the propagation of feature annotation.</text>
</comment>
<dbReference type="RefSeq" id="XP_002680019.1">
    <property type="nucleotide sequence ID" value="XM_002679973.1"/>
</dbReference>
<dbReference type="OMA" id="ANCEIPS"/>
<dbReference type="PANTHER" id="PTHR45982">
    <property type="entry name" value="REGULATOR OF CHROMOSOME CONDENSATION"/>
    <property type="match status" value="1"/>
</dbReference>
<name>D2V7M5_NAEGR</name>
<dbReference type="PROSITE" id="PS01186">
    <property type="entry name" value="EGF_2"/>
    <property type="match status" value="2"/>
</dbReference>
<gene>
    <name evidence="4" type="ORF">NAEGRDRAFT_78916</name>
</gene>
<keyword evidence="5" id="KW-1185">Reference proteome</keyword>
<keyword evidence="1" id="KW-0245">EGF-like domain</keyword>